<reference evidence="1 2" key="1">
    <citation type="submission" date="2016-11" db="EMBL/GenBank/DDBJ databases">
        <authorList>
            <person name="Jaros S."/>
            <person name="Januszkiewicz K."/>
            <person name="Wedrychowicz H."/>
        </authorList>
    </citation>
    <scope>NUCLEOTIDE SEQUENCE [LARGE SCALE GENOMIC DNA]</scope>
    <source>
        <strain evidence="1 2">DSM 18772</strain>
    </source>
</reference>
<dbReference type="EMBL" id="FQYR01000006">
    <property type="protein sequence ID" value="SHK20781.1"/>
    <property type="molecule type" value="Genomic_DNA"/>
</dbReference>
<evidence type="ECO:0000313" key="1">
    <source>
        <dbReference type="EMBL" id="SHK20781.1"/>
    </source>
</evidence>
<proteinExistence type="predicted"/>
<organism evidence="1 2">
    <name type="scientific">Rubritalea squalenifaciens DSM 18772</name>
    <dbReference type="NCBI Taxonomy" id="1123071"/>
    <lineage>
        <taxon>Bacteria</taxon>
        <taxon>Pseudomonadati</taxon>
        <taxon>Verrucomicrobiota</taxon>
        <taxon>Verrucomicrobiia</taxon>
        <taxon>Verrucomicrobiales</taxon>
        <taxon>Rubritaleaceae</taxon>
        <taxon>Rubritalea</taxon>
    </lineage>
</organism>
<gene>
    <name evidence="1" type="ORF">SAMN02745181_3428</name>
</gene>
<dbReference type="Proteomes" id="UP000184510">
    <property type="component" value="Unassembled WGS sequence"/>
</dbReference>
<dbReference type="AlphaFoldDB" id="A0A1M6QKK7"/>
<evidence type="ECO:0000313" key="2">
    <source>
        <dbReference type="Proteomes" id="UP000184510"/>
    </source>
</evidence>
<name>A0A1M6QKK7_9BACT</name>
<protein>
    <submittedName>
        <fullName evidence="1">Uncharacterized protein</fullName>
    </submittedName>
</protein>
<dbReference type="RefSeq" id="WP_143184984.1">
    <property type="nucleotide sequence ID" value="NZ_FQYR01000006.1"/>
</dbReference>
<sequence>MLEIEQIDWSELQHAYGRAGDVPAMLEAMYAGGQSRELWTDAWSCLCHQGDVYTASLAALPFIVDAGIEVLRTDKVFAYHYLALPVEVEKARGKFPHLKVDSAYSQGLVRINELIQLCEQGNLDATTSQVLREAKGLLRGLGLLQVQQRGAGEGELF</sequence>
<dbReference type="OrthoDB" id="796912at2"/>
<dbReference type="InParanoid" id="A0A1M6QKK7"/>
<accession>A0A1M6QKK7</accession>
<keyword evidence="2" id="KW-1185">Reference proteome</keyword>
<dbReference type="STRING" id="1123071.SAMN02745181_3428"/>